<gene>
    <name evidence="9" type="ORF">GBAR_LOCUS20734</name>
</gene>
<dbReference type="PANTHER" id="PTHR10778">
    <property type="entry name" value="SOLUTE CARRIER FAMILY 35 MEMBER B"/>
    <property type="match status" value="1"/>
</dbReference>
<keyword evidence="6 8" id="KW-1133">Transmembrane helix</keyword>
<dbReference type="PANTHER" id="PTHR10778:SF4">
    <property type="entry name" value="NUCLEOTIDE SUGAR TRANSPORTER SLC35B4"/>
    <property type="match status" value="1"/>
</dbReference>
<proteinExistence type="inferred from homology"/>
<feature type="transmembrane region" description="Helical" evidence="8">
    <location>
        <begin position="114"/>
        <end position="131"/>
    </location>
</feature>
<evidence type="ECO:0000313" key="10">
    <source>
        <dbReference type="Proteomes" id="UP001174909"/>
    </source>
</evidence>
<comment type="subcellular location">
    <subcellularLocation>
        <location evidence="1">Endomembrane system</location>
        <topology evidence="1">Multi-pass membrane protein</topology>
    </subcellularLocation>
</comment>
<organism evidence="9 10">
    <name type="scientific">Geodia barretti</name>
    <name type="common">Barrett's horny sponge</name>
    <dbReference type="NCBI Taxonomy" id="519541"/>
    <lineage>
        <taxon>Eukaryota</taxon>
        <taxon>Metazoa</taxon>
        <taxon>Porifera</taxon>
        <taxon>Demospongiae</taxon>
        <taxon>Heteroscleromorpha</taxon>
        <taxon>Tetractinellida</taxon>
        <taxon>Astrophorina</taxon>
        <taxon>Geodiidae</taxon>
        <taxon>Geodia</taxon>
    </lineage>
</organism>
<evidence type="ECO:0000256" key="2">
    <source>
        <dbReference type="ARBA" id="ARBA00010694"/>
    </source>
</evidence>
<sequence length="209" mass="23409">MITVGISIATLASAGQMQEQDDDSERETEDEGTWRIMKLLSGIAFLLLALFLSAYMGIYQEKIYAAHGKHAREAMFYNHALPLPGFLLLAPDIWSRMKTFSASTPVSLGPLSLPYMWAYLIANCITQYVCIRGVFTLTTQCTSLFVTLVVTLRKFFSLIVSIFYFHNPFTAQHWLATALVFTGTLLFSGTLQTLGRTVLGLDREKKKTT</sequence>
<evidence type="ECO:0000313" key="9">
    <source>
        <dbReference type="EMBL" id="CAI8037052.1"/>
    </source>
</evidence>
<dbReference type="GO" id="GO:0005462">
    <property type="term" value="F:UDP-N-acetylglucosamine transmembrane transporter activity"/>
    <property type="evidence" value="ECO:0007669"/>
    <property type="project" value="TreeGrafter"/>
</dbReference>
<accession>A0AA35SX45</accession>
<keyword evidence="4" id="KW-0762">Sugar transport</keyword>
<feature type="transmembrane region" description="Helical" evidence="8">
    <location>
        <begin position="33"/>
        <end position="55"/>
    </location>
</feature>
<dbReference type="NCBIfam" id="TIGR00803">
    <property type="entry name" value="nst"/>
    <property type="match status" value="1"/>
</dbReference>
<feature type="transmembrane region" description="Helical" evidence="8">
    <location>
        <begin position="171"/>
        <end position="191"/>
    </location>
</feature>
<evidence type="ECO:0000256" key="6">
    <source>
        <dbReference type="ARBA" id="ARBA00022989"/>
    </source>
</evidence>
<dbReference type="GO" id="GO:0000139">
    <property type="term" value="C:Golgi membrane"/>
    <property type="evidence" value="ECO:0007669"/>
    <property type="project" value="TreeGrafter"/>
</dbReference>
<comment type="caution">
    <text evidence="9">The sequence shown here is derived from an EMBL/GenBank/DDBJ whole genome shotgun (WGS) entry which is preliminary data.</text>
</comment>
<reference evidence="9" key="1">
    <citation type="submission" date="2023-03" db="EMBL/GenBank/DDBJ databases">
        <authorList>
            <person name="Steffen K."/>
            <person name="Cardenas P."/>
        </authorList>
    </citation>
    <scope>NUCLEOTIDE SEQUENCE</scope>
</reference>
<dbReference type="GO" id="GO:0005789">
    <property type="term" value="C:endoplasmic reticulum membrane"/>
    <property type="evidence" value="ECO:0007669"/>
    <property type="project" value="TreeGrafter"/>
</dbReference>
<comment type="similarity">
    <text evidence="2">Belongs to the nucleotide-sugar transporter family. SLC35B subfamily.</text>
</comment>
<evidence type="ECO:0000256" key="8">
    <source>
        <dbReference type="SAM" id="Phobius"/>
    </source>
</evidence>
<keyword evidence="10" id="KW-1185">Reference proteome</keyword>
<protein>
    <submittedName>
        <fullName evidence="9">UDP-xylose and UDP-N-acetylglucosamine transporter</fullName>
    </submittedName>
</protein>
<evidence type="ECO:0000256" key="4">
    <source>
        <dbReference type="ARBA" id="ARBA00022597"/>
    </source>
</evidence>
<feature type="transmembrane region" description="Helical" evidence="8">
    <location>
        <begin position="143"/>
        <end position="165"/>
    </location>
</feature>
<evidence type="ECO:0000256" key="7">
    <source>
        <dbReference type="ARBA" id="ARBA00023136"/>
    </source>
</evidence>
<keyword evidence="5 8" id="KW-0812">Transmembrane</keyword>
<keyword evidence="3" id="KW-0813">Transport</keyword>
<dbReference type="Proteomes" id="UP001174909">
    <property type="component" value="Unassembled WGS sequence"/>
</dbReference>
<evidence type="ECO:0000256" key="5">
    <source>
        <dbReference type="ARBA" id="ARBA00022692"/>
    </source>
</evidence>
<keyword evidence="7 8" id="KW-0472">Membrane</keyword>
<dbReference type="AlphaFoldDB" id="A0AA35SX45"/>
<evidence type="ECO:0000256" key="3">
    <source>
        <dbReference type="ARBA" id="ARBA00022448"/>
    </source>
</evidence>
<name>A0AA35SX45_GEOBA</name>
<dbReference type="GO" id="GO:0005464">
    <property type="term" value="F:UDP-xylose transmembrane transporter activity"/>
    <property type="evidence" value="ECO:0007669"/>
    <property type="project" value="TreeGrafter"/>
</dbReference>
<dbReference type="InterPro" id="IPR013657">
    <property type="entry name" value="SCL35B1-4/HUT1"/>
</dbReference>
<dbReference type="EMBL" id="CASHTH010002909">
    <property type="protein sequence ID" value="CAI8037052.1"/>
    <property type="molecule type" value="Genomic_DNA"/>
</dbReference>
<dbReference type="Pfam" id="PF08449">
    <property type="entry name" value="UAA"/>
    <property type="match status" value="1"/>
</dbReference>
<evidence type="ECO:0000256" key="1">
    <source>
        <dbReference type="ARBA" id="ARBA00004127"/>
    </source>
</evidence>